<sequence length="366" mass="38395">MSGVDLEGNLLTPDGWIRGRLRFRARVEEIEGAPVAEPAAGPWILPGFIDLHVHGGGGRDVMEGGDAPRQVARAHAATGTTSLLATTMTAPLAELCSTLRAIRAAMDARRQGEARVLGVHLEGPFLNPGRLGAQPACVARGDLDTALALHAVAPIRVLTLAPELAGHLELIRGLSGLGVRVQIGHTLASYEEVVAALAAGAKGFTHLFNAMNGLHHREPGAVGAALAHGDFAELIPDLVHVHPGAIRAALRCIPRLYAVTDGTAASGMPDGQYRLGAHAVTKCQNSVRLPDGTLAGSCLTMHQAFKNLVHLGLSVAEASRRCSQFPAEHLGLAERGRIAPGCFADLLVLEEDLALRRVLVEGEPLE</sequence>
<dbReference type="NCBIfam" id="TIGR00221">
    <property type="entry name" value="nagA"/>
    <property type="match status" value="1"/>
</dbReference>
<keyword evidence="3 5" id="KW-0378">Hydrolase</keyword>
<feature type="binding site" evidence="7">
    <location>
        <begin position="209"/>
        <end position="210"/>
    </location>
    <ligand>
        <name>substrate</name>
    </ligand>
</feature>
<dbReference type="InterPro" id="IPR003764">
    <property type="entry name" value="GlcNAc_6-P_deAcase"/>
</dbReference>
<organism evidence="10 11">
    <name type="scientific">Sorangium cellulosum</name>
    <name type="common">Polyangium cellulosum</name>
    <dbReference type="NCBI Taxonomy" id="56"/>
    <lineage>
        <taxon>Bacteria</taxon>
        <taxon>Pseudomonadati</taxon>
        <taxon>Myxococcota</taxon>
        <taxon>Polyangia</taxon>
        <taxon>Polyangiales</taxon>
        <taxon>Polyangiaceae</taxon>
        <taxon>Sorangium</taxon>
    </lineage>
</organism>
<feature type="binding site" evidence="7">
    <location>
        <position position="217"/>
    </location>
    <ligand>
        <name>substrate</name>
    </ligand>
</feature>
<dbReference type="CDD" id="cd00854">
    <property type="entry name" value="NagA"/>
    <property type="match status" value="1"/>
</dbReference>
<dbReference type="PANTHER" id="PTHR11113">
    <property type="entry name" value="N-ACETYLGLUCOSAMINE-6-PHOSPHATE DEACETYLASE"/>
    <property type="match status" value="1"/>
</dbReference>
<evidence type="ECO:0000256" key="1">
    <source>
        <dbReference type="ARBA" id="ARBA00010716"/>
    </source>
</evidence>
<protein>
    <submittedName>
        <fullName evidence="10">N-acetylglucosamine-6-phosphate deacetylase</fullName>
    </submittedName>
</protein>
<evidence type="ECO:0000256" key="6">
    <source>
        <dbReference type="PIRSR" id="PIRSR038994-1"/>
    </source>
</evidence>
<dbReference type="SUPFAM" id="SSF51556">
    <property type="entry name" value="Metallo-dependent hydrolases"/>
    <property type="match status" value="1"/>
</dbReference>
<dbReference type="PANTHER" id="PTHR11113:SF14">
    <property type="entry name" value="N-ACETYLGLUCOSAMINE-6-PHOSPHATE DEACETYLASE"/>
    <property type="match status" value="1"/>
</dbReference>
<evidence type="ECO:0000256" key="3">
    <source>
        <dbReference type="ARBA" id="ARBA00022801"/>
    </source>
</evidence>
<dbReference type="InterPro" id="IPR032466">
    <property type="entry name" value="Metal_Hydrolase"/>
</dbReference>
<dbReference type="InterPro" id="IPR011059">
    <property type="entry name" value="Metal-dep_hydrolase_composite"/>
</dbReference>
<proteinExistence type="inferred from homology"/>
<evidence type="ECO:0000259" key="9">
    <source>
        <dbReference type="Pfam" id="PF01979"/>
    </source>
</evidence>
<reference evidence="10 11" key="1">
    <citation type="submission" date="2015-09" db="EMBL/GenBank/DDBJ databases">
        <title>Sorangium comparison.</title>
        <authorList>
            <person name="Zaburannyi N."/>
            <person name="Bunk B."/>
            <person name="Overmann J."/>
            <person name="Mueller R."/>
        </authorList>
    </citation>
    <scope>NUCLEOTIDE SEQUENCE [LARGE SCALE GENOMIC DNA]</scope>
    <source>
        <strain evidence="10 11">So ce26</strain>
    </source>
</reference>
<feature type="binding site" evidence="7">
    <location>
        <position position="133"/>
    </location>
    <ligand>
        <name>substrate</name>
    </ligand>
</feature>
<dbReference type="Gene3D" id="2.30.40.10">
    <property type="entry name" value="Urease, subunit C, domain 1"/>
    <property type="match status" value="1"/>
</dbReference>
<feature type="binding site" evidence="8">
    <location>
        <position position="206"/>
    </location>
    <ligand>
        <name>Zn(2+)</name>
        <dbReference type="ChEBI" id="CHEBI:29105"/>
    </ligand>
</feature>
<keyword evidence="4 5" id="KW-0119">Carbohydrate metabolism</keyword>
<feature type="binding site" evidence="8">
    <location>
        <position position="185"/>
    </location>
    <ligand>
        <name>Zn(2+)</name>
        <dbReference type="ChEBI" id="CHEBI:29105"/>
    </ligand>
</feature>
<dbReference type="Gene3D" id="3.20.20.140">
    <property type="entry name" value="Metal-dependent hydrolases"/>
    <property type="match status" value="1"/>
</dbReference>
<accession>A0A2L0FBE1</accession>
<dbReference type="PIRSF" id="PIRSF038994">
    <property type="entry name" value="NagA"/>
    <property type="match status" value="1"/>
</dbReference>
<evidence type="ECO:0000256" key="7">
    <source>
        <dbReference type="PIRSR" id="PIRSR038994-2"/>
    </source>
</evidence>
<feature type="domain" description="Amidohydrolase-related" evidence="9">
    <location>
        <begin position="43"/>
        <end position="362"/>
    </location>
</feature>
<feature type="binding site" evidence="7">
    <location>
        <begin position="294"/>
        <end position="296"/>
    </location>
    <ligand>
        <name>substrate</name>
    </ligand>
</feature>
<dbReference type="SUPFAM" id="SSF51338">
    <property type="entry name" value="Composite domain of metallo-dependent hydrolases"/>
    <property type="match status" value="1"/>
</dbReference>
<dbReference type="OrthoDB" id="9776488at2"/>
<gene>
    <name evidence="10" type="primary">nagA</name>
    <name evidence="10" type="ORF">SOCE26_103840</name>
</gene>
<dbReference type="Pfam" id="PF01979">
    <property type="entry name" value="Amidohydro_1"/>
    <property type="match status" value="1"/>
</dbReference>
<dbReference type="GO" id="GO:0008448">
    <property type="term" value="F:N-acetylglucosamine-6-phosphate deacetylase activity"/>
    <property type="evidence" value="ECO:0007669"/>
    <property type="project" value="InterPro"/>
</dbReference>
<dbReference type="EMBL" id="CP012673">
    <property type="protein sequence ID" value="AUX48841.1"/>
    <property type="molecule type" value="Genomic_DNA"/>
</dbReference>
<feature type="binding site" evidence="8">
    <location>
        <position position="122"/>
    </location>
    <ligand>
        <name>Zn(2+)</name>
        <dbReference type="ChEBI" id="CHEBI:29105"/>
    </ligand>
</feature>
<name>A0A2L0FBE1_SORCE</name>
<feature type="binding site" evidence="7">
    <location>
        <position position="240"/>
    </location>
    <ligand>
        <name>substrate</name>
    </ligand>
</feature>
<keyword evidence="2 8" id="KW-0479">Metal-binding</keyword>
<dbReference type="RefSeq" id="WP_104986636.1">
    <property type="nucleotide sequence ID" value="NZ_CP012673.1"/>
</dbReference>
<evidence type="ECO:0000313" key="10">
    <source>
        <dbReference type="EMBL" id="AUX48841.1"/>
    </source>
</evidence>
<dbReference type="GO" id="GO:0006046">
    <property type="term" value="P:N-acetylglucosamine catabolic process"/>
    <property type="evidence" value="ECO:0007669"/>
    <property type="project" value="TreeGrafter"/>
</dbReference>
<comment type="similarity">
    <text evidence="1 5">Belongs to the metallo-dependent hydrolases superfamily. NagA family.</text>
</comment>
<dbReference type="GO" id="GO:0046872">
    <property type="term" value="F:metal ion binding"/>
    <property type="evidence" value="ECO:0007669"/>
    <property type="project" value="UniProtKB-KW"/>
</dbReference>
<feature type="active site" description="Proton donor/acceptor" evidence="6">
    <location>
        <position position="261"/>
    </location>
</feature>
<dbReference type="AlphaFoldDB" id="A0A2L0FBE1"/>
<dbReference type="Proteomes" id="UP000238348">
    <property type="component" value="Chromosome"/>
</dbReference>
<evidence type="ECO:0000256" key="5">
    <source>
        <dbReference type="PIRNR" id="PIRNR038994"/>
    </source>
</evidence>
<evidence type="ECO:0000256" key="4">
    <source>
        <dbReference type="ARBA" id="ARBA00023277"/>
    </source>
</evidence>
<comment type="cofactor">
    <cofactor evidence="8">
        <name>a divalent metal cation</name>
        <dbReference type="ChEBI" id="CHEBI:60240"/>
    </cofactor>
    <text evidence="8">Binds 1 divalent metal cation per subunit.</text>
</comment>
<dbReference type="InterPro" id="IPR006680">
    <property type="entry name" value="Amidohydro-rel"/>
</dbReference>
<evidence type="ECO:0000256" key="2">
    <source>
        <dbReference type="ARBA" id="ARBA00022723"/>
    </source>
</evidence>
<evidence type="ECO:0000313" key="11">
    <source>
        <dbReference type="Proteomes" id="UP000238348"/>
    </source>
</evidence>
<evidence type="ECO:0000256" key="8">
    <source>
        <dbReference type="PIRSR" id="PIRSR038994-3"/>
    </source>
</evidence>